<accession>A0ABU4PLX8</accession>
<organism evidence="2 3">
    <name type="scientific">Sphingomonas echinoides</name>
    <dbReference type="NCBI Taxonomy" id="59803"/>
    <lineage>
        <taxon>Bacteria</taxon>
        <taxon>Pseudomonadati</taxon>
        <taxon>Pseudomonadota</taxon>
        <taxon>Alphaproteobacteria</taxon>
        <taxon>Sphingomonadales</taxon>
        <taxon>Sphingomonadaceae</taxon>
        <taxon>Sphingomonas</taxon>
    </lineage>
</organism>
<dbReference type="PROSITE" id="PS51186">
    <property type="entry name" value="GNAT"/>
    <property type="match status" value="1"/>
</dbReference>
<dbReference type="Proteomes" id="UP001279660">
    <property type="component" value="Unassembled WGS sequence"/>
</dbReference>
<dbReference type="GO" id="GO:0016740">
    <property type="term" value="F:transferase activity"/>
    <property type="evidence" value="ECO:0007669"/>
    <property type="project" value="UniProtKB-KW"/>
</dbReference>
<dbReference type="Gene3D" id="3.40.630.30">
    <property type="match status" value="1"/>
</dbReference>
<comment type="caution">
    <text evidence="2">The sequence shown here is derived from an EMBL/GenBank/DDBJ whole genome shotgun (WGS) entry which is preliminary data.</text>
</comment>
<sequence>MKPIPTLETARLRLRERTPDDAEALFPIFADAALMTYWSSGPHQSIEETRAKLTKSPDIQRVFRGWAITLSGDDTAIGFVTLREKRPSVSEIGYMVARQHWGSGIAREAVSAVLDQVLRVEGQRRVIADTDPENTASNGLLKALGFTLEGRLREEWETHLGVRDTFLWGLLASDWTAR</sequence>
<dbReference type="EC" id="2.-.-.-" evidence="2"/>
<protein>
    <submittedName>
        <fullName evidence="2">GNAT family protein</fullName>
        <ecNumber evidence="2">2.-.-.-</ecNumber>
    </submittedName>
</protein>
<evidence type="ECO:0000313" key="2">
    <source>
        <dbReference type="EMBL" id="MDX5984098.1"/>
    </source>
</evidence>
<keyword evidence="2" id="KW-0808">Transferase</keyword>
<dbReference type="PANTHER" id="PTHR43792:SF1">
    <property type="entry name" value="N-ACETYLTRANSFERASE DOMAIN-CONTAINING PROTEIN"/>
    <property type="match status" value="1"/>
</dbReference>
<evidence type="ECO:0000313" key="3">
    <source>
        <dbReference type="Proteomes" id="UP001279660"/>
    </source>
</evidence>
<dbReference type="InterPro" id="IPR051531">
    <property type="entry name" value="N-acetyltransferase"/>
</dbReference>
<proteinExistence type="predicted"/>
<dbReference type="RefSeq" id="WP_010403863.1">
    <property type="nucleotide sequence ID" value="NZ_JAWXXV010000001.1"/>
</dbReference>
<dbReference type="InterPro" id="IPR016181">
    <property type="entry name" value="Acyl_CoA_acyltransferase"/>
</dbReference>
<feature type="domain" description="N-acetyltransferase" evidence="1">
    <location>
        <begin position="12"/>
        <end position="173"/>
    </location>
</feature>
<gene>
    <name evidence="2" type="ORF">SIL82_07485</name>
</gene>
<reference evidence="2 3" key="1">
    <citation type="submission" date="2023-11" db="EMBL/GenBank/DDBJ databases">
        <title>MicrobeMod: A computational toolkit for identifying prokaryotic methylation and restriction-modification with nanopore sequencing.</title>
        <authorList>
            <person name="Crits-Christoph A."/>
            <person name="Kang S.C."/>
            <person name="Lee H."/>
            <person name="Ostrov N."/>
        </authorList>
    </citation>
    <scope>NUCLEOTIDE SEQUENCE [LARGE SCALE GENOMIC DNA]</scope>
    <source>
        <strain evidence="2 3">ATCC 14820</strain>
    </source>
</reference>
<evidence type="ECO:0000259" key="1">
    <source>
        <dbReference type="PROSITE" id="PS51186"/>
    </source>
</evidence>
<dbReference type="PANTHER" id="PTHR43792">
    <property type="entry name" value="GNAT FAMILY, PUTATIVE (AFU_ORTHOLOGUE AFUA_3G00765)-RELATED-RELATED"/>
    <property type="match status" value="1"/>
</dbReference>
<dbReference type="EMBL" id="JAWXXV010000001">
    <property type="protein sequence ID" value="MDX5984098.1"/>
    <property type="molecule type" value="Genomic_DNA"/>
</dbReference>
<name>A0ABU4PLX8_9SPHN</name>
<dbReference type="SUPFAM" id="SSF55729">
    <property type="entry name" value="Acyl-CoA N-acyltransferases (Nat)"/>
    <property type="match status" value="1"/>
</dbReference>
<keyword evidence="3" id="KW-1185">Reference proteome</keyword>
<dbReference type="Pfam" id="PF13302">
    <property type="entry name" value="Acetyltransf_3"/>
    <property type="match status" value="1"/>
</dbReference>
<dbReference type="InterPro" id="IPR000182">
    <property type="entry name" value="GNAT_dom"/>
</dbReference>